<comment type="caution">
    <text evidence="2">The sequence shown here is derived from an EMBL/GenBank/DDBJ whole genome shotgun (WGS) entry which is preliminary data.</text>
</comment>
<dbReference type="EMBL" id="PGVE01000015">
    <property type="protein sequence ID" value="PLS08899.1"/>
    <property type="molecule type" value="Genomic_DNA"/>
</dbReference>
<dbReference type="Proteomes" id="UP000234950">
    <property type="component" value="Unassembled WGS sequence"/>
</dbReference>
<sequence length="693" mass="75984">MGKKVVKLLLLLVLIMSGTGTISNAKAATVKNNPLKTVSGTIKEDGKSVKNSLVLIQDKDNSKWIHTLTDGKGEFKSKLSDGTYSVKAFKGKNSPWFSVNEKFIVKKGKIKGLKEGEIDLSKKEKSKKPSTQSSNFNGVLKEGSKGLKANLIISKYDKEEIYTVSSIGNGSFSASLSDGNYYLFGIEEDGGFYRYTFEFTVENGKVLVEGVEQSNLFISIPTNAYSGKVADSISGLAGAEIVLEKSLSDDEYDTEYIQSTTTSKQGTFSLRALSDGTYSISVYHETYYSWNSVTFTIQNGIAYVNGVKTSSFQIKVPDLNVKGTVTDGKAPIGNSYITFEGQIAEGEYIGFSTPVDSKGNYQYRLPDGNYTVYSIDEQNRNTTVNIPFEIQDGKLLQNGVVVTNLKIVLPPVTFNGKIVDSGVPLQGAINIEKNLEDGNMEWYSAVTDENGLYSLRLTDGNYRVTGGYLFEEGQDVGLSAEFNIINSKLYVNGEERSILELQIPPVSVNGLVTEGDHALTSGSISVTSEDQSFYSWKNLNPDGTFTLRLADGNYKVMDVYLEDGTSASINQSFSIVDGKTYVNGELQEVLKISVPPVTVKGFLTQSGNPVIGYLYIMETNNAENPLEAWAYTNEEGKFQLRLPDGSYKVYEVYLNDGTTVSSDMEFKVESGQLYVNNEPAEGIQIEMPVTTIE</sequence>
<evidence type="ECO:0008006" key="4">
    <source>
        <dbReference type="Google" id="ProtNLM"/>
    </source>
</evidence>
<dbReference type="AlphaFoldDB" id="A0A2N5HTQ0"/>
<feature type="chain" id="PRO_5014762671" description="Carboxypeptidase regulatory-like domain-containing protein" evidence="1">
    <location>
        <begin position="28"/>
        <end position="693"/>
    </location>
</feature>
<gene>
    <name evidence="2" type="ORF">CVD27_02380</name>
</gene>
<protein>
    <recommendedName>
        <fullName evidence="4">Carboxypeptidase regulatory-like domain-containing protein</fullName>
    </recommendedName>
</protein>
<name>A0A2N5HTQ0_9BACI</name>
<accession>A0A2N5HTQ0</accession>
<dbReference type="InterPro" id="IPR013784">
    <property type="entry name" value="Carb-bd-like_fold"/>
</dbReference>
<dbReference type="OrthoDB" id="2746625at2"/>
<reference evidence="2 3" key="1">
    <citation type="submission" date="2017-11" db="EMBL/GenBank/DDBJ databases">
        <title>Comparitive Functional Genomics of Dry Heat Resistant strains isolated from the Viking Spacecraft.</title>
        <authorList>
            <person name="Seuylemezian A."/>
            <person name="Cooper K."/>
            <person name="Vaishampayan P."/>
        </authorList>
    </citation>
    <scope>NUCLEOTIDE SEQUENCE [LARGE SCALE GENOMIC DNA]</scope>
    <source>
        <strain evidence="2 3">V32-6</strain>
    </source>
</reference>
<evidence type="ECO:0000256" key="1">
    <source>
        <dbReference type="SAM" id="SignalP"/>
    </source>
</evidence>
<evidence type="ECO:0000313" key="2">
    <source>
        <dbReference type="EMBL" id="PLS08899.1"/>
    </source>
</evidence>
<proteinExistence type="predicted"/>
<dbReference type="Gene3D" id="2.60.40.1120">
    <property type="entry name" value="Carboxypeptidase-like, regulatory domain"/>
    <property type="match status" value="1"/>
</dbReference>
<dbReference type="SUPFAM" id="SSF49452">
    <property type="entry name" value="Starch-binding domain-like"/>
    <property type="match status" value="1"/>
</dbReference>
<evidence type="ECO:0000313" key="3">
    <source>
        <dbReference type="Proteomes" id="UP000234950"/>
    </source>
</evidence>
<organism evidence="2 3">
    <name type="scientific">Neobacillus cucumis</name>
    <dbReference type="NCBI Taxonomy" id="1740721"/>
    <lineage>
        <taxon>Bacteria</taxon>
        <taxon>Bacillati</taxon>
        <taxon>Bacillota</taxon>
        <taxon>Bacilli</taxon>
        <taxon>Bacillales</taxon>
        <taxon>Bacillaceae</taxon>
        <taxon>Neobacillus</taxon>
    </lineage>
</organism>
<keyword evidence="3" id="KW-1185">Reference proteome</keyword>
<feature type="signal peptide" evidence="1">
    <location>
        <begin position="1"/>
        <end position="27"/>
    </location>
</feature>
<dbReference type="GO" id="GO:0030246">
    <property type="term" value="F:carbohydrate binding"/>
    <property type="evidence" value="ECO:0007669"/>
    <property type="project" value="InterPro"/>
</dbReference>
<dbReference type="RefSeq" id="WP_101646300.1">
    <property type="nucleotide sequence ID" value="NZ_PGVE01000015.1"/>
</dbReference>
<keyword evidence="1" id="KW-0732">Signal</keyword>